<dbReference type="GO" id="GO:0006518">
    <property type="term" value="P:peptide metabolic process"/>
    <property type="evidence" value="ECO:0007669"/>
    <property type="project" value="TreeGrafter"/>
</dbReference>
<proteinExistence type="predicted"/>
<dbReference type="PROSITE" id="PS50093">
    <property type="entry name" value="PKD"/>
    <property type="match status" value="2"/>
</dbReference>
<evidence type="ECO:0000313" key="3">
    <source>
        <dbReference type="EMBL" id="TAJ44159.1"/>
    </source>
</evidence>
<organism evidence="3 4">
    <name type="scientific">Methanofollis fontis</name>
    <dbReference type="NCBI Taxonomy" id="2052832"/>
    <lineage>
        <taxon>Archaea</taxon>
        <taxon>Methanobacteriati</taxon>
        <taxon>Methanobacteriota</taxon>
        <taxon>Stenosarchaea group</taxon>
        <taxon>Methanomicrobia</taxon>
        <taxon>Methanomicrobiales</taxon>
        <taxon>Methanomicrobiaceae</taxon>
        <taxon>Methanofollis</taxon>
    </lineage>
</organism>
<dbReference type="RefSeq" id="WP_130647227.1">
    <property type="nucleotide sequence ID" value="NZ_PGCL01000003.1"/>
</dbReference>
<evidence type="ECO:0008006" key="5">
    <source>
        <dbReference type="Google" id="ProtNLM"/>
    </source>
</evidence>
<dbReference type="Pfam" id="PF02469">
    <property type="entry name" value="Fasciclin"/>
    <property type="match status" value="1"/>
</dbReference>
<dbReference type="Pfam" id="PF18911">
    <property type="entry name" value="PKD_4"/>
    <property type="match status" value="2"/>
</dbReference>
<dbReference type="InterPro" id="IPR036378">
    <property type="entry name" value="FAS1_dom_sf"/>
</dbReference>
<dbReference type="GO" id="GO:0016485">
    <property type="term" value="P:protein processing"/>
    <property type="evidence" value="ECO:0007669"/>
    <property type="project" value="TreeGrafter"/>
</dbReference>
<sequence>MEMKTMLAFSTLLFCILLVQGALAAEAIPNVEFATISILPATAEVDVNETMDYSFVMDTAMWGVSRYTMTVSLENGTVGEIVGVNVPHWAQIPQDVILPADEVTIQTVDLTGGSGFENIELLTVTVRGDVPGSSEITIGPITVADRRSDLYAITVVPASISVIAEEPVEELIANFTASVTSGEAPLTVAFSDLSTGNPTGWVWDFGMENATSEEQNPTYTYEMPGIYTVSLTVTNEMGDNNTIVREGYINVSEGGGMSIYETAVADGNFTSLVGALDLTGLNATLHEPGTYTVFAPTDDAFASLPDDLLDALLNDTAALTDVLLYHVAGESYMAEDLTAMDKLQTLLGPTVSITWDDANATLMVNDATVIIADMECTNGVIHAVDTVLIPPEEEAEADFEADVLSGPAPLTVTFTDMSTVENITAWAWDFGVENATSTEQNPTYTYAMPGIYTVGLTIKDAMNETYSEVKIDYIQVTEPAAGSAISFTPVNATVGGGQTAEFTMILDSAPSGLAGYTLNLSVVNPAVATISGITFPEWAEINGTSDLPNASAWMKTVDLGEMVGSNATDVVLGTVILTGLSAGNTTLIVDVVAMTADGGEAVTPKTGEATIEVTAIPPLPGYTNPPADLDGDGLYEDVNGNGMLDYDDVVGFSRNFLWIEENNLTALFDFNANGVLDYDDVVTLYGMI</sequence>
<accession>A0A483CME6</accession>
<dbReference type="SUPFAM" id="SSF82153">
    <property type="entry name" value="FAS1 domain"/>
    <property type="match status" value="1"/>
</dbReference>
<dbReference type="GO" id="GO:0005615">
    <property type="term" value="C:extracellular space"/>
    <property type="evidence" value="ECO:0007669"/>
    <property type="project" value="TreeGrafter"/>
</dbReference>
<dbReference type="InterPro" id="IPR035986">
    <property type="entry name" value="PKD_dom_sf"/>
</dbReference>
<dbReference type="CDD" id="cd00146">
    <property type="entry name" value="PKD"/>
    <property type="match status" value="2"/>
</dbReference>
<keyword evidence="4" id="KW-1185">Reference proteome</keyword>
<evidence type="ECO:0000259" key="2">
    <source>
        <dbReference type="PROSITE" id="PS50213"/>
    </source>
</evidence>
<feature type="domain" description="FAS1" evidence="2">
    <location>
        <begin position="256"/>
        <end position="388"/>
    </location>
</feature>
<dbReference type="InterPro" id="IPR000601">
    <property type="entry name" value="PKD_dom"/>
</dbReference>
<evidence type="ECO:0000259" key="1">
    <source>
        <dbReference type="PROSITE" id="PS50093"/>
    </source>
</evidence>
<dbReference type="EMBL" id="PGCL01000003">
    <property type="protein sequence ID" value="TAJ44159.1"/>
    <property type="molecule type" value="Genomic_DNA"/>
</dbReference>
<dbReference type="GO" id="GO:0004181">
    <property type="term" value="F:metallocarboxypeptidase activity"/>
    <property type="evidence" value="ECO:0007669"/>
    <property type="project" value="TreeGrafter"/>
</dbReference>
<dbReference type="InterPro" id="IPR050753">
    <property type="entry name" value="Peptidase_M14_domain"/>
</dbReference>
<dbReference type="InterPro" id="IPR000782">
    <property type="entry name" value="FAS1_domain"/>
</dbReference>
<dbReference type="InterPro" id="IPR022409">
    <property type="entry name" value="PKD/Chitinase_dom"/>
</dbReference>
<dbReference type="PROSITE" id="PS50213">
    <property type="entry name" value="FAS1"/>
    <property type="match status" value="1"/>
</dbReference>
<dbReference type="FunFam" id="2.60.40.10:FF:000270">
    <property type="entry name" value="Cell surface protein"/>
    <property type="match status" value="2"/>
</dbReference>
<comment type="caution">
    <text evidence="3">The sequence shown here is derived from an EMBL/GenBank/DDBJ whole genome shotgun (WGS) entry which is preliminary data.</text>
</comment>
<feature type="domain" description="PKD" evidence="1">
    <location>
        <begin position="171"/>
        <end position="256"/>
    </location>
</feature>
<gene>
    <name evidence="3" type="ORF">CUJ86_09020</name>
</gene>
<dbReference type="SMART" id="SM00089">
    <property type="entry name" value="PKD"/>
    <property type="match status" value="2"/>
</dbReference>
<dbReference type="Gene3D" id="2.60.40.10">
    <property type="entry name" value="Immunoglobulins"/>
    <property type="match status" value="2"/>
</dbReference>
<protein>
    <recommendedName>
        <fullName evidence="5">PKD domain-containing protein</fullName>
    </recommendedName>
</protein>
<dbReference type="OrthoDB" id="103676at2157"/>
<dbReference type="PROSITE" id="PS00018">
    <property type="entry name" value="EF_HAND_1"/>
    <property type="match status" value="2"/>
</dbReference>
<feature type="domain" description="PKD" evidence="1">
    <location>
        <begin position="395"/>
        <end position="467"/>
    </location>
</feature>
<dbReference type="SMART" id="SM00554">
    <property type="entry name" value="FAS1"/>
    <property type="match status" value="1"/>
</dbReference>
<dbReference type="SUPFAM" id="SSF49299">
    <property type="entry name" value="PKD domain"/>
    <property type="match status" value="2"/>
</dbReference>
<dbReference type="AlphaFoldDB" id="A0A483CME6"/>
<dbReference type="FunFam" id="2.30.180.10:FF:000014">
    <property type="entry name" value="Stabilin 1"/>
    <property type="match status" value="1"/>
</dbReference>
<name>A0A483CME6_9EURY</name>
<reference evidence="3 4" key="1">
    <citation type="submission" date="2017-11" db="EMBL/GenBank/DDBJ databases">
        <title>Isolation and Characterization of Methanofollis Species from Methane Seep Offshore SW Taiwan.</title>
        <authorList>
            <person name="Teng N.-H."/>
            <person name="Lai M.-C."/>
            <person name="Chen S.-C."/>
        </authorList>
    </citation>
    <scope>NUCLEOTIDE SEQUENCE [LARGE SCALE GENOMIC DNA]</scope>
    <source>
        <strain evidence="3 4">FWC-SCC2</strain>
    </source>
</reference>
<evidence type="ECO:0000313" key="4">
    <source>
        <dbReference type="Proteomes" id="UP000292580"/>
    </source>
</evidence>
<dbReference type="InterPro" id="IPR013783">
    <property type="entry name" value="Ig-like_fold"/>
</dbReference>
<dbReference type="PANTHER" id="PTHR11532:SF57">
    <property type="entry name" value="CARBOXYPEPTIDASE D, B"/>
    <property type="match status" value="1"/>
</dbReference>
<dbReference type="InterPro" id="IPR018247">
    <property type="entry name" value="EF_Hand_1_Ca_BS"/>
</dbReference>
<dbReference type="PANTHER" id="PTHR11532">
    <property type="entry name" value="PROTEASE M14 CARBOXYPEPTIDASE"/>
    <property type="match status" value="1"/>
</dbReference>
<dbReference type="Gene3D" id="2.30.180.10">
    <property type="entry name" value="FAS1 domain"/>
    <property type="match status" value="1"/>
</dbReference>
<dbReference type="Proteomes" id="UP000292580">
    <property type="component" value="Unassembled WGS sequence"/>
</dbReference>